<organism evidence="2 3">
    <name type="scientific">Candidatus Lloydbacteria bacterium RIFCSPLOWO2_01_FULL_50_20</name>
    <dbReference type="NCBI Taxonomy" id="1798665"/>
    <lineage>
        <taxon>Bacteria</taxon>
        <taxon>Candidatus Lloydiibacteriota</taxon>
    </lineage>
</organism>
<keyword evidence="1" id="KW-1133">Transmembrane helix</keyword>
<dbReference type="AlphaFoldDB" id="A0A1G2DF59"/>
<sequence>MKVTRKDLLQVFGIVVVTFLAGIAADKVSGNYWIGYFTMMGALILGPNIVMLRKIFVSRRV</sequence>
<evidence type="ECO:0000313" key="2">
    <source>
        <dbReference type="EMBL" id="OGZ11591.1"/>
    </source>
</evidence>
<name>A0A1G2DF59_9BACT</name>
<reference evidence="2 3" key="1">
    <citation type="journal article" date="2016" name="Nat. Commun.">
        <title>Thousands of microbial genomes shed light on interconnected biogeochemical processes in an aquifer system.</title>
        <authorList>
            <person name="Anantharaman K."/>
            <person name="Brown C.T."/>
            <person name="Hug L.A."/>
            <person name="Sharon I."/>
            <person name="Castelle C.J."/>
            <person name="Probst A.J."/>
            <person name="Thomas B.C."/>
            <person name="Singh A."/>
            <person name="Wilkins M.J."/>
            <person name="Karaoz U."/>
            <person name="Brodie E.L."/>
            <person name="Williams K.H."/>
            <person name="Hubbard S.S."/>
            <person name="Banfield J.F."/>
        </authorList>
    </citation>
    <scope>NUCLEOTIDE SEQUENCE [LARGE SCALE GENOMIC DNA]</scope>
</reference>
<protein>
    <submittedName>
        <fullName evidence="2">Uncharacterized protein</fullName>
    </submittedName>
</protein>
<dbReference type="EMBL" id="MHLP01000035">
    <property type="protein sequence ID" value="OGZ11591.1"/>
    <property type="molecule type" value="Genomic_DNA"/>
</dbReference>
<evidence type="ECO:0000256" key="1">
    <source>
        <dbReference type="SAM" id="Phobius"/>
    </source>
</evidence>
<feature type="transmembrane region" description="Helical" evidence="1">
    <location>
        <begin position="34"/>
        <end position="52"/>
    </location>
</feature>
<dbReference type="Proteomes" id="UP000178534">
    <property type="component" value="Unassembled WGS sequence"/>
</dbReference>
<evidence type="ECO:0000313" key="3">
    <source>
        <dbReference type="Proteomes" id="UP000178534"/>
    </source>
</evidence>
<comment type="caution">
    <text evidence="2">The sequence shown here is derived from an EMBL/GenBank/DDBJ whole genome shotgun (WGS) entry which is preliminary data.</text>
</comment>
<keyword evidence="1" id="KW-0812">Transmembrane</keyword>
<accession>A0A1G2DF59</accession>
<proteinExistence type="predicted"/>
<gene>
    <name evidence="2" type="ORF">A2942_03160</name>
</gene>
<keyword evidence="1" id="KW-0472">Membrane</keyword>